<accession>A0A1H7G542</accession>
<evidence type="ECO:0000259" key="3">
    <source>
        <dbReference type="Pfam" id="PF13598"/>
    </source>
</evidence>
<evidence type="ECO:0008006" key="7">
    <source>
        <dbReference type="Google" id="ProtNLM"/>
    </source>
</evidence>
<sequence>MEREVGAESRLESVTVYASGALCRRRVVVETGGEPVTRVRVGALPLAADASSLRARALIAGPRVTDVRRELRAEPVPPERLASLHRDVDAAEEAYDAARARRDRLALRVDATASLRAVPPTPRRGDPPRPAPVEAFLALAEFVDTRLAALHPQLLAAEDAVAGAEHALDLARHRLAEASHALPAGTARTTADAVVSLLGVQAGTTALELELEYVVPGATWFPSYQLRLDGSAGGDGGLALRASVAQLTGEDWTGVRLSLSTADLLRRTSLPELRSIRLGRRQDEAAPGPLWREPPTGTAELFGGYDDAARRRTPDVGSEAAGAPLRRVEGPRAAGPRPAAPYGGPPVPVSLGAAPRSPAVAPRRAGGPPMPSAPAAPGGPPPGGPVPLPQAQAAAFGASVPPPLPPTPPVPVPDPALQDYAGLVLAGADAPPAGRGRLAPESVQPCAAHAVGEPALPPHAVPVRQASGSFAYRFDAAAPVDVPADGSRHSVPVDDFPIGLTPVHLCVPALDPSVYAAVEVTNTSPHALLPGPVEILVDGEYTATVPMPALAPGQSRRIGIGVEEGVRVARHVRTSESTSTGLRGGTTVVAQTVEIEVANRLGRPVTLELFERVPVSDDKDVRIEDLPADPPWTVVAPEEDEQLRRGLRRWRVVVPPGDGPTLTAGHQLRLPAGKAVVGGNRRDA</sequence>
<name>A0A1H7G542_STRJI</name>
<gene>
    <name evidence="5" type="ORF">SAMN05414137_101544</name>
</gene>
<evidence type="ECO:0000313" key="6">
    <source>
        <dbReference type="Proteomes" id="UP000183015"/>
    </source>
</evidence>
<protein>
    <recommendedName>
        <fullName evidence="7">DUF4139 domain-containing protein</fullName>
    </recommendedName>
</protein>
<dbReference type="InterPro" id="IPR025554">
    <property type="entry name" value="DUF4140"/>
</dbReference>
<dbReference type="STRING" id="235985.SAMN05414137_101544"/>
<evidence type="ECO:0000259" key="4">
    <source>
        <dbReference type="Pfam" id="PF13600"/>
    </source>
</evidence>
<organism evidence="5 6">
    <name type="scientific">Streptacidiphilus jiangxiensis</name>
    <dbReference type="NCBI Taxonomy" id="235985"/>
    <lineage>
        <taxon>Bacteria</taxon>
        <taxon>Bacillati</taxon>
        <taxon>Actinomycetota</taxon>
        <taxon>Actinomycetes</taxon>
        <taxon>Kitasatosporales</taxon>
        <taxon>Streptomycetaceae</taxon>
        <taxon>Streptacidiphilus</taxon>
    </lineage>
</organism>
<feature type="coiled-coil region" evidence="1">
    <location>
        <begin position="81"/>
        <end position="108"/>
    </location>
</feature>
<proteinExistence type="predicted"/>
<feature type="region of interest" description="Disordered" evidence="2">
    <location>
        <begin position="396"/>
        <end position="415"/>
    </location>
</feature>
<dbReference type="RefSeq" id="WP_075003723.1">
    <property type="nucleotide sequence ID" value="NZ_FOAZ01000001.1"/>
</dbReference>
<evidence type="ECO:0000256" key="1">
    <source>
        <dbReference type="SAM" id="Coils"/>
    </source>
</evidence>
<feature type="region of interest" description="Disordered" evidence="2">
    <location>
        <begin position="280"/>
        <end position="390"/>
    </location>
</feature>
<feature type="domain" description="DUF4139" evidence="3">
    <location>
        <begin position="209"/>
        <end position="671"/>
    </location>
</feature>
<keyword evidence="6" id="KW-1185">Reference proteome</keyword>
<keyword evidence="1" id="KW-0175">Coiled coil</keyword>
<dbReference type="Proteomes" id="UP000183015">
    <property type="component" value="Unassembled WGS sequence"/>
</dbReference>
<dbReference type="PANTHER" id="PTHR31005:SF8">
    <property type="entry name" value="DUF4139 DOMAIN-CONTAINING PROTEIN"/>
    <property type="match status" value="1"/>
</dbReference>
<reference evidence="6" key="1">
    <citation type="submission" date="2016-10" db="EMBL/GenBank/DDBJ databases">
        <authorList>
            <person name="Varghese N."/>
        </authorList>
    </citation>
    <scope>NUCLEOTIDE SEQUENCE [LARGE SCALE GENOMIC DNA]</scope>
    <source>
        <strain evidence="6">DSM 45096 / BCRC 16803 / CGMCC 4.1857 / CIP 109030 / JCM 12277 / KCTC 19219 / NBRC 100920 / 33214</strain>
    </source>
</reference>
<evidence type="ECO:0000313" key="5">
    <source>
        <dbReference type="EMBL" id="SEK33259.1"/>
    </source>
</evidence>
<feature type="domain" description="DUF4140" evidence="4">
    <location>
        <begin position="14"/>
        <end position="109"/>
    </location>
</feature>
<feature type="compositionally biased region" description="Pro residues" evidence="2">
    <location>
        <begin position="400"/>
        <end position="414"/>
    </location>
</feature>
<dbReference type="EMBL" id="FOAZ01000001">
    <property type="protein sequence ID" value="SEK33259.1"/>
    <property type="molecule type" value="Genomic_DNA"/>
</dbReference>
<dbReference type="Pfam" id="PF13598">
    <property type="entry name" value="DUF4139"/>
    <property type="match status" value="1"/>
</dbReference>
<dbReference type="InterPro" id="IPR037291">
    <property type="entry name" value="DUF4139"/>
</dbReference>
<dbReference type="InterPro" id="IPR011935">
    <property type="entry name" value="CHP02231"/>
</dbReference>
<feature type="compositionally biased region" description="Low complexity" evidence="2">
    <location>
        <begin position="352"/>
        <end position="367"/>
    </location>
</feature>
<dbReference type="PANTHER" id="PTHR31005">
    <property type="entry name" value="DUF4139 DOMAIN-CONTAINING PROTEIN"/>
    <property type="match status" value="1"/>
</dbReference>
<feature type="compositionally biased region" description="Pro residues" evidence="2">
    <location>
        <begin position="368"/>
        <end position="388"/>
    </location>
</feature>
<dbReference type="AlphaFoldDB" id="A0A1H7G542"/>
<dbReference type="eggNOG" id="COG5316">
    <property type="taxonomic scope" value="Bacteria"/>
</dbReference>
<feature type="compositionally biased region" description="Low complexity" evidence="2">
    <location>
        <begin position="331"/>
        <end position="342"/>
    </location>
</feature>
<dbReference type="Pfam" id="PF13600">
    <property type="entry name" value="DUF4140"/>
    <property type="match status" value="1"/>
</dbReference>
<evidence type="ECO:0000256" key="2">
    <source>
        <dbReference type="SAM" id="MobiDB-lite"/>
    </source>
</evidence>